<feature type="transmembrane region" description="Helical" evidence="1">
    <location>
        <begin position="161"/>
        <end position="187"/>
    </location>
</feature>
<evidence type="ECO:0000313" key="3">
    <source>
        <dbReference type="EMBL" id="EEN69353.1"/>
    </source>
</evidence>
<reference evidence="3" key="1">
    <citation type="journal article" date="2008" name="Nature">
        <title>The amphioxus genome and the evolution of the chordate karyotype.</title>
        <authorList>
            <consortium name="US DOE Joint Genome Institute (JGI-PGF)"/>
            <person name="Putnam N.H."/>
            <person name="Butts T."/>
            <person name="Ferrier D.E.K."/>
            <person name="Furlong R.F."/>
            <person name="Hellsten U."/>
            <person name="Kawashima T."/>
            <person name="Robinson-Rechavi M."/>
            <person name="Shoguchi E."/>
            <person name="Terry A."/>
            <person name="Yu J.-K."/>
            <person name="Benito-Gutierrez E.L."/>
            <person name="Dubchak I."/>
            <person name="Garcia-Fernandez J."/>
            <person name="Gibson-Brown J.J."/>
            <person name="Grigoriev I.V."/>
            <person name="Horton A.C."/>
            <person name="de Jong P.J."/>
            <person name="Jurka J."/>
            <person name="Kapitonov V.V."/>
            <person name="Kohara Y."/>
            <person name="Kuroki Y."/>
            <person name="Lindquist E."/>
            <person name="Lucas S."/>
            <person name="Osoegawa K."/>
            <person name="Pennacchio L.A."/>
            <person name="Salamov A.A."/>
            <person name="Satou Y."/>
            <person name="Sauka-Spengler T."/>
            <person name="Schmutz J."/>
            <person name="Shin-I T."/>
            <person name="Toyoda A."/>
            <person name="Bronner-Fraser M."/>
            <person name="Fujiyama A."/>
            <person name="Holland L.Z."/>
            <person name="Holland P.W.H."/>
            <person name="Satoh N."/>
            <person name="Rokhsar D.S."/>
        </authorList>
    </citation>
    <scope>NUCLEOTIDE SEQUENCE [LARGE SCALE GENOMIC DNA]</scope>
    <source>
        <strain evidence="3">S238N-H82</strain>
        <tissue evidence="3">Testes</tissue>
    </source>
</reference>
<proteinExistence type="predicted"/>
<evidence type="ECO:0008006" key="4">
    <source>
        <dbReference type="Google" id="ProtNLM"/>
    </source>
</evidence>
<dbReference type="InterPro" id="IPR013783">
    <property type="entry name" value="Ig-like_fold"/>
</dbReference>
<evidence type="ECO:0000256" key="1">
    <source>
        <dbReference type="SAM" id="Phobius"/>
    </source>
</evidence>
<dbReference type="InParanoid" id="C3XRN5"/>
<protein>
    <recommendedName>
        <fullName evidence="4">Immunoglobulin subtype domain-containing protein</fullName>
    </recommendedName>
</protein>
<feature type="chain" id="PRO_5002933177" description="Immunoglobulin subtype domain-containing protein" evidence="2">
    <location>
        <begin position="23"/>
        <end position="394"/>
    </location>
</feature>
<evidence type="ECO:0000256" key="2">
    <source>
        <dbReference type="SAM" id="SignalP"/>
    </source>
</evidence>
<keyword evidence="1" id="KW-1133">Transmembrane helix</keyword>
<sequence>MEITCCCIVLCILGSSALGILGNPTNITEGINVQEITIEPKVYAYEGDRAELIYNVTVRSDLPPDRLYEKAVWFSADRQNYCEISQGETKCRGDQFANRTEISDTWFPVSEGERTRHGRIVFRLGNVTLSDTGRYEGEIKTFDNINNVNTMLVVKVGTTTWWNGFGAGIGTLLGSGLAIAFIVILSVKLAVRRKSSQQNLQDNQVQHAHITPVPSEVEVCEGENVAFTFNVTIPANLALDRLYERTVWSPDRENHCVILRNNSKCYGALDFILRAGITESWSPAGEHTRLGKLTLQLNNVSMGDTGYYEGELKAGFIVTNAKTMLIVKEASACQTEPEEGDTATIQTKTGLGFGPGFGVGFVVCLVLVIIGGIIAKFFVLKFRKKDEKSQDVPV</sequence>
<dbReference type="EMBL" id="GG666456">
    <property type="protein sequence ID" value="EEN69353.1"/>
    <property type="molecule type" value="Genomic_DNA"/>
</dbReference>
<keyword evidence="1" id="KW-0812">Transmembrane</keyword>
<organism>
    <name type="scientific">Branchiostoma floridae</name>
    <name type="common">Florida lancelet</name>
    <name type="synonym">Amphioxus</name>
    <dbReference type="NCBI Taxonomy" id="7739"/>
    <lineage>
        <taxon>Eukaryota</taxon>
        <taxon>Metazoa</taxon>
        <taxon>Chordata</taxon>
        <taxon>Cephalochordata</taxon>
        <taxon>Leptocardii</taxon>
        <taxon>Amphioxiformes</taxon>
        <taxon>Branchiostomatidae</taxon>
        <taxon>Branchiostoma</taxon>
    </lineage>
</organism>
<feature type="transmembrane region" description="Helical" evidence="1">
    <location>
        <begin position="357"/>
        <end position="379"/>
    </location>
</feature>
<keyword evidence="2" id="KW-0732">Signal</keyword>
<keyword evidence="1" id="KW-0472">Membrane</keyword>
<gene>
    <name evidence="3" type="ORF">BRAFLDRAFT_68311</name>
</gene>
<dbReference type="Gene3D" id="2.60.40.10">
    <property type="entry name" value="Immunoglobulins"/>
    <property type="match status" value="2"/>
</dbReference>
<name>C3XRN5_BRAFL</name>
<accession>C3XRN5</accession>
<feature type="signal peptide" evidence="2">
    <location>
        <begin position="1"/>
        <end position="22"/>
    </location>
</feature>
<dbReference type="AlphaFoldDB" id="C3XRN5"/>